<sequence>MTRAFRRKTTMGVCGLTYAAAVIVLTCAIHAVHTRPHDPFIVQVTDHPYNYLLGTPTERPFTAFIQEHGKQYSTREEYLHRLGVFSKNLLRAAEHQLLDPTAVHGVTPFSDLSEEEFETMVNVEHAGRSVQPAFSKCDPSEKEACDSGCSGGLMTNAYSYLMKAGGIESEETYPYTGKSGECRFDPEKIAVKVANFTNIPADEDQMAAYLTEPSSMGMARSFDFAHWEWRRLSCRTTLNKPSDKVICGEAIVNGNGEGPSCEI</sequence>
<comment type="caution">
    <text evidence="1">The sequence shown here is derived from an EMBL/GenBank/DDBJ whole genome shotgun (WGS) entry which is preliminary data.</text>
</comment>
<dbReference type="Proteomes" id="UP001056120">
    <property type="component" value="Linkage Group LG05"/>
</dbReference>
<evidence type="ECO:0000313" key="2">
    <source>
        <dbReference type="Proteomes" id="UP001056120"/>
    </source>
</evidence>
<reference evidence="1 2" key="2">
    <citation type="journal article" date="2022" name="Mol. Ecol. Resour.">
        <title>The genomes of chicory, endive, great burdock and yacon provide insights into Asteraceae paleo-polyploidization history and plant inulin production.</title>
        <authorList>
            <person name="Fan W."/>
            <person name="Wang S."/>
            <person name="Wang H."/>
            <person name="Wang A."/>
            <person name="Jiang F."/>
            <person name="Liu H."/>
            <person name="Zhao H."/>
            <person name="Xu D."/>
            <person name="Zhang Y."/>
        </authorList>
    </citation>
    <scope>NUCLEOTIDE SEQUENCE [LARGE SCALE GENOMIC DNA]</scope>
    <source>
        <strain evidence="2">cv. Yunnan</strain>
        <tissue evidence="1">Leaves</tissue>
    </source>
</reference>
<accession>A0ACB9J6L3</accession>
<protein>
    <submittedName>
        <fullName evidence="1">Uncharacterized protein</fullName>
    </submittedName>
</protein>
<reference evidence="2" key="1">
    <citation type="journal article" date="2022" name="Mol. Ecol. Resour.">
        <title>The genomes of chicory, endive, great burdock and yacon provide insights into Asteraceae palaeo-polyploidization history and plant inulin production.</title>
        <authorList>
            <person name="Fan W."/>
            <person name="Wang S."/>
            <person name="Wang H."/>
            <person name="Wang A."/>
            <person name="Jiang F."/>
            <person name="Liu H."/>
            <person name="Zhao H."/>
            <person name="Xu D."/>
            <person name="Zhang Y."/>
        </authorList>
    </citation>
    <scope>NUCLEOTIDE SEQUENCE [LARGE SCALE GENOMIC DNA]</scope>
    <source>
        <strain evidence="2">cv. Yunnan</strain>
    </source>
</reference>
<proteinExistence type="predicted"/>
<keyword evidence="2" id="KW-1185">Reference proteome</keyword>
<organism evidence="1 2">
    <name type="scientific">Smallanthus sonchifolius</name>
    <dbReference type="NCBI Taxonomy" id="185202"/>
    <lineage>
        <taxon>Eukaryota</taxon>
        <taxon>Viridiplantae</taxon>
        <taxon>Streptophyta</taxon>
        <taxon>Embryophyta</taxon>
        <taxon>Tracheophyta</taxon>
        <taxon>Spermatophyta</taxon>
        <taxon>Magnoliopsida</taxon>
        <taxon>eudicotyledons</taxon>
        <taxon>Gunneridae</taxon>
        <taxon>Pentapetalae</taxon>
        <taxon>asterids</taxon>
        <taxon>campanulids</taxon>
        <taxon>Asterales</taxon>
        <taxon>Asteraceae</taxon>
        <taxon>Asteroideae</taxon>
        <taxon>Heliantheae alliance</taxon>
        <taxon>Millerieae</taxon>
        <taxon>Smallanthus</taxon>
    </lineage>
</organism>
<evidence type="ECO:0000313" key="1">
    <source>
        <dbReference type="EMBL" id="KAI3816159.1"/>
    </source>
</evidence>
<gene>
    <name evidence="1" type="ORF">L1987_15849</name>
</gene>
<dbReference type="EMBL" id="CM042022">
    <property type="protein sequence ID" value="KAI3816159.1"/>
    <property type="molecule type" value="Genomic_DNA"/>
</dbReference>
<name>A0ACB9J6L3_9ASTR</name>